<proteinExistence type="predicted"/>
<reference evidence="2" key="1">
    <citation type="submission" date="2023-06" db="EMBL/GenBank/DDBJ databases">
        <title>Genome-scale phylogeny and comparative genomics of the fungal order Sordariales.</title>
        <authorList>
            <consortium name="Lawrence Berkeley National Laboratory"/>
            <person name="Hensen N."/>
            <person name="Bonometti L."/>
            <person name="Westerberg I."/>
            <person name="Brannstrom I.O."/>
            <person name="Guillou S."/>
            <person name="Cros-Aarteil S."/>
            <person name="Calhoun S."/>
            <person name="Haridas S."/>
            <person name="Kuo A."/>
            <person name="Mondo S."/>
            <person name="Pangilinan J."/>
            <person name="Riley R."/>
            <person name="LaButti K."/>
            <person name="Andreopoulos B."/>
            <person name="Lipzen A."/>
            <person name="Chen C."/>
            <person name="Yanf M."/>
            <person name="Daum C."/>
            <person name="Ng V."/>
            <person name="Clum A."/>
            <person name="Steindorff A."/>
            <person name="Ohm R."/>
            <person name="Martin F."/>
            <person name="Silar P."/>
            <person name="Natvig D."/>
            <person name="Lalanne C."/>
            <person name="Gautier V."/>
            <person name="Ament-velasquez S.L."/>
            <person name="Kruys A."/>
            <person name="Hutchinson M.I."/>
            <person name="Powell A.J."/>
            <person name="Barry K."/>
            <person name="Miller A.N."/>
            <person name="Grigoriev I.V."/>
            <person name="Debuchy R."/>
            <person name="Gladieux P."/>
            <person name="Thoren M.H."/>
            <person name="Johannesson H."/>
        </authorList>
    </citation>
    <scope>NUCLEOTIDE SEQUENCE</scope>
    <source>
        <strain evidence="2">SMH3187-1</strain>
    </source>
</reference>
<evidence type="ECO:0000313" key="3">
    <source>
        <dbReference type="Proteomes" id="UP001172155"/>
    </source>
</evidence>
<organism evidence="2 3">
    <name type="scientific">Schizothecium vesticola</name>
    <dbReference type="NCBI Taxonomy" id="314040"/>
    <lineage>
        <taxon>Eukaryota</taxon>
        <taxon>Fungi</taxon>
        <taxon>Dikarya</taxon>
        <taxon>Ascomycota</taxon>
        <taxon>Pezizomycotina</taxon>
        <taxon>Sordariomycetes</taxon>
        <taxon>Sordariomycetidae</taxon>
        <taxon>Sordariales</taxon>
        <taxon>Schizotheciaceae</taxon>
        <taxon>Schizothecium</taxon>
    </lineage>
</organism>
<dbReference type="InterPro" id="IPR018647">
    <property type="entry name" value="SLFN_3-like_DNA/RNA_helicase"/>
</dbReference>
<dbReference type="Pfam" id="PF09848">
    <property type="entry name" value="SLFN-g3_helicase"/>
    <property type="match status" value="1"/>
</dbReference>
<protein>
    <recommendedName>
        <fullName evidence="1">GIY-YIG domain-containing protein</fullName>
    </recommendedName>
</protein>
<feature type="domain" description="GIY-YIG" evidence="1">
    <location>
        <begin position="27"/>
        <end position="107"/>
    </location>
</feature>
<gene>
    <name evidence="2" type="ORF">B0T18DRAFT_447392</name>
</gene>
<sequence length="359" mass="41671">MSTGTPRFTFSKDSVTEWKDVNEKHCNWPVVYVLDDGRAQPTPARPRDIYVGESLNLVSRLRQHLETPAKQHLKHFRPIIRDMFNKSVCLDLESYLIKMMAGDGANRVLHRNNGITETNYYQCEMYRDSFPLIFEQLRREGLFTRTIPEIENSDLYKLSPFKALTEDQADSIEEIARARPSPTHAPPLGRDFGDYDFRLFDDVTRMRAEIFRRDAEVGLARMAAGFAWEWRSWGRANRGLYDIEIGAARMRWNSRPADWITSSGALEEVGSVHTVQGYDLNYLFVDRASYFDKKGKENNPKLGKTYTVEDLLRLITQIYKVLLTRGIRGTYVYACDEPLREYLGRFIPRSHDWGAMVVD</sequence>
<dbReference type="AlphaFoldDB" id="A0AA40EWU3"/>
<dbReference type="Proteomes" id="UP001172155">
    <property type="component" value="Unassembled WGS sequence"/>
</dbReference>
<comment type="caution">
    <text evidence="2">The sequence shown here is derived from an EMBL/GenBank/DDBJ whole genome shotgun (WGS) entry which is preliminary data.</text>
</comment>
<dbReference type="PROSITE" id="PS50164">
    <property type="entry name" value="GIY_YIG"/>
    <property type="match status" value="1"/>
</dbReference>
<evidence type="ECO:0000313" key="2">
    <source>
        <dbReference type="EMBL" id="KAK0747023.1"/>
    </source>
</evidence>
<dbReference type="EMBL" id="JAUKUD010000004">
    <property type="protein sequence ID" value="KAK0747023.1"/>
    <property type="molecule type" value="Genomic_DNA"/>
</dbReference>
<evidence type="ECO:0000259" key="1">
    <source>
        <dbReference type="PROSITE" id="PS50164"/>
    </source>
</evidence>
<keyword evidence="3" id="KW-1185">Reference proteome</keyword>
<accession>A0AA40EWU3</accession>
<name>A0AA40EWU3_9PEZI</name>
<dbReference type="InterPro" id="IPR000305">
    <property type="entry name" value="GIY-YIG_endonuc"/>
</dbReference>